<dbReference type="InterPro" id="IPR014729">
    <property type="entry name" value="Rossmann-like_a/b/a_fold"/>
</dbReference>
<proteinExistence type="predicted"/>
<dbReference type="AlphaFoldDB" id="A0A6H1ZSJ6"/>
<gene>
    <name evidence="4" type="ORF">MM415A01725_0007</name>
    <name evidence="3" type="ORF">MM415B00576_0003</name>
    <name evidence="2" type="ORF">TM448A01764_0010</name>
    <name evidence="5" type="ORF">TM448B05418_0003</name>
</gene>
<dbReference type="Gene3D" id="3.40.50.620">
    <property type="entry name" value="HUPs"/>
    <property type="match status" value="1"/>
</dbReference>
<evidence type="ECO:0000259" key="1">
    <source>
        <dbReference type="Pfam" id="PF01507"/>
    </source>
</evidence>
<evidence type="ECO:0000313" key="5">
    <source>
        <dbReference type="EMBL" id="QJI03919.1"/>
    </source>
</evidence>
<dbReference type="EMBL" id="MT141506">
    <property type="protein sequence ID" value="QJA63783.1"/>
    <property type="molecule type" value="Genomic_DNA"/>
</dbReference>
<dbReference type="Pfam" id="PF01507">
    <property type="entry name" value="PAPS_reduct"/>
    <property type="match status" value="1"/>
</dbReference>
<dbReference type="EMBL" id="MT142178">
    <property type="protein sequence ID" value="QJA75665.1"/>
    <property type="molecule type" value="Genomic_DNA"/>
</dbReference>
<dbReference type="InterPro" id="IPR002500">
    <property type="entry name" value="PAPS_reduct_dom"/>
</dbReference>
<evidence type="ECO:0000313" key="3">
    <source>
        <dbReference type="EMBL" id="QJA63783.1"/>
    </source>
</evidence>
<evidence type="ECO:0000313" key="4">
    <source>
        <dbReference type="EMBL" id="QJA75665.1"/>
    </source>
</evidence>
<organism evidence="2">
    <name type="scientific">viral metagenome</name>
    <dbReference type="NCBI Taxonomy" id="1070528"/>
    <lineage>
        <taxon>unclassified sequences</taxon>
        <taxon>metagenomes</taxon>
        <taxon>organismal metagenomes</taxon>
    </lineage>
</organism>
<accession>A0A6H1ZSJ6</accession>
<name>A0A6H1ZSJ6_9ZZZZ</name>
<protein>
    <submittedName>
        <fullName evidence="2">Putative phosphoadenosine phosphosulfate</fullName>
    </submittedName>
</protein>
<dbReference type="GO" id="GO:0003824">
    <property type="term" value="F:catalytic activity"/>
    <property type="evidence" value="ECO:0007669"/>
    <property type="project" value="InterPro"/>
</dbReference>
<reference evidence="2" key="1">
    <citation type="submission" date="2020-03" db="EMBL/GenBank/DDBJ databases">
        <title>The deep terrestrial virosphere.</title>
        <authorList>
            <person name="Holmfeldt K."/>
            <person name="Nilsson E."/>
            <person name="Simone D."/>
            <person name="Lopez-Fernandez M."/>
            <person name="Wu X."/>
            <person name="de Brujin I."/>
            <person name="Lundin D."/>
            <person name="Andersson A."/>
            <person name="Bertilsson S."/>
            <person name="Dopson M."/>
        </authorList>
    </citation>
    <scope>NUCLEOTIDE SEQUENCE</scope>
    <source>
        <strain evidence="4">MM415A01725</strain>
        <strain evidence="3">MM415B00576</strain>
        <strain evidence="2">TM448A01764</strain>
        <strain evidence="5">TM448B05418</strain>
    </source>
</reference>
<dbReference type="EMBL" id="MT144196">
    <property type="protein sequence ID" value="QJA50449.1"/>
    <property type="molecule type" value="Genomic_DNA"/>
</dbReference>
<feature type="domain" description="Phosphoadenosine phosphosulphate reductase" evidence="1">
    <location>
        <begin position="3"/>
        <end position="128"/>
    </location>
</feature>
<dbReference type="SUPFAM" id="SSF52402">
    <property type="entry name" value="Adenine nucleotide alpha hydrolases-like"/>
    <property type="match status" value="1"/>
</dbReference>
<evidence type="ECO:0000313" key="2">
    <source>
        <dbReference type="EMBL" id="QJA50449.1"/>
    </source>
</evidence>
<sequence>MKMLSYGGGLQTTALLVLAVEGKAKIDMAVFSDTGGEKPETYWYIENYVEQLFHDIGITFEKVRNELPSCQPDLYGWLWKHGQIPPIGGRRLCSLKFKTEAVERHLKGQSYTTLIGFSLDETNRAEKSEKFSHKEYPLIDMGLTANDCRTIIAGYGLPLPLKSSCFFCPFQHPAEWNWLKNNHRDLFDRALALEAHYHERRPDMIDFGLVRGFPLRRLKEGIQPEMFADIGYSCWSGNCGH</sequence>
<dbReference type="EMBL" id="MT145131">
    <property type="protein sequence ID" value="QJI03919.1"/>
    <property type="molecule type" value="Genomic_DNA"/>
</dbReference>